<accession>A0A084FWC9</accession>
<proteinExistence type="predicted"/>
<organism evidence="1 2">
    <name type="scientific">Pseudallescheria apiosperma</name>
    <name type="common">Scedosporium apiospermum</name>
    <dbReference type="NCBI Taxonomy" id="563466"/>
    <lineage>
        <taxon>Eukaryota</taxon>
        <taxon>Fungi</taxon>
        <taxon>Dikarya</taxon>
        <taxon>Ascomycota</taxon>
        <taxon>Pezizomycotina</taxon>
        <taxon>Sordariomycetes</taxon>
        <taxon>Hypocreomycetidae</taxon>
        <taxon>Microascales</taxon>
        <taxon>Microascaceae</taxon>
        <taxon>Scedosporium</taxon>
    </lineage>
</organism>
<name>A0A084FWC9_PSEDA</name>
<dbReference type="KEGG" id="sapo:SAPIO_CDS10097"/>
<keyword evidence="2" id="KW-1185">Reference proteome</keyword>
<dbReference type="GeneID" id="27719259"/>
<dbReference type="OMA" id="IAVWGRA"/>
<reference evidence="1 2" key="1">
    <citation type="journal article" date="2014" name="Genome Announc.">
        <title>Draft genome sequence of the pathogenic fungus Scedosporium apiospermum.</title>
        <authorList>
            <person name="Vandeputte P."/>
            <person name="Ghamrawi S."/>
            <person name="Rechenmann M."/>
            <person name="Iltis A."/>
            <person name="Giraud S."/>
            <person name="Fleury M."/>
            <person name="Thornton C."/>
            <person name="Delhaes L."/>
            <person name="Meyer W."/>
            <person name="Papon N."/>
            <person name="Bouchara J.P."/>
        </authorList>
    </citation>
    <scope>NUCLEOTIDE SEQUENCE [LARGE SCALE GENOMIC DNA]</scope>
    <source>
        <strain evidence="1 2">IHEM 14462</strain>
    </source>
</reference>
<dbReference type="OrthoDB" id="66095at2759"/>
<dbReference type="RefSeq" id="XP_016639190.1">
    <property type="nucleotide sequence ID" value="XM_016783748.1"/>
</dbReference>
<comment type="caution">
    <text evidence="1">The sequence shown here is derived from an EMBL/GenBank/DDBJ whole genome shotgun (WGS) entry which is preliminary data.</text>
</comment>
<dbReference type="VEuPathDB" id="FungiDB:SAPIO_CDS10097"/>
<dbReference type="EMBL" id="JOWA01000154">
    <property type="protein sequence ID" value="KEZ39391.1"/>
    <property type="molecule type" value="Genomic_DNA"/>
</dbReference>
<dbReference type="HOGENOM" id="CLU_041809_0_0_1"/>
<dbReference type="Proteomes" id="UP000028545">
    <property type="component" value="Unassembled WGS sequence"/>
</dbReference>
<evidence type="ECO:0000313" key="2">
    <source>
        <dbReference type="Proteomes" id="UP000028545"/>
    </source>
</evidence>
<gene>
    <name evidence="1" type="ORF">SAPIO_CDS10097</name>
</gene>
<sequence>MFKQAYDYILHQIEAMSLSSPKQDGPFEPSPIDVLVLKAMIQKARVLPPEIVDSIVEFAEYWPCSHSYVDYRNPVTGHESKAFRQDANTMLIRTPPVGFRNPLTDRYATDGTIPAEVMRKECEPKHFEQSLGEAMPLLRNPVRKIVFTIKSRDQGWGGGANGATYHGSYTWFEAGLERFDPEGKCIDEEEGKACSHRPVDKPDHFLPYCKLRSVYPEPALMVDGRIHLHHPLLPDSKHLIQCNKVAGRSPMTHTITWSWLDDIDPKSDEADDLVLFGRGKETGDGEFVRNLKVGDVITVWAKTRFPGWVNNVYSVKVDVYWAVQQGCAEWSANRVFLCGHPQQLLDTECFKTFCAVAEASHDKRCGGQPRKAVLGSKKLNEPCGECKEEKKWKLCNGVWAQL</sequence>
<dbReference type="AlphaFoldDB" id="A0A084FWC9"/>
<protein>
    <submittedName>
        <fullName evidence="1">Uncharacterized protein</fullName>
    </submittedName>
</protein>
<evidence type="ECO:0000313" key="1">
    <source>
        <dbReference type="EMBL" id="KEZ39391.1"/>
    </source>
</evidence>